<accession>A0A7X2XHL4</accession>
<evidence type="ECO:0000256" key="4">
    <source>
        <dbReference type="SAM" id="MobiDB-lite"/>
    </source>
</evidence>
<dbReference type="AlphaFoldDB" id="A0A7X2XHL4"/>
<dbReference type="EMBL" id="WNBM01000013">
    <property type="protein sequence ID" value="MTT76881.1"/>
    <property type="molecule type" value="Genomic_DNA"/>
</dbReference>
<dbReference type="GO" id="GO:0006281">
    <property type="term" value="P:DNA repair"/>
    <property type="evidence" value="ECO:0007669"/>
    <property type="project" value="UniProtKB-KW"/>
</dbReference>
<proteinExistence type="inferred from homology"/>
<keyword evidence="2" id="KW-0227">DNA damage</keyword>
<dbReference type="Proteomes" id="UP000484547">
    <property type="component" value="Unassembled WGS sequence"/>
</dbReference>
<evidence type="ECO:0000313" key="7">
    <source>
        <dbReference type="Proteomes" id="UP000443070"/>
    </source>
</evidence>
<protein>
    <submittedName>
        <fullName evidence="5">Uncharacterized protein</fullName>
    </submittedName>
</protein>
<evidence type="ECO:0000313" key="6">
    <source>
        <dbReference type="EMBL" id="MTU04987.1"/>
    </source>
</evidence>
<evidence type="ECO:0000313" key="5">
    <source>
        <dbReference type="EMBL" id="MTT76881.1"/>
    </source>
</evidence>
<comment type="caution">
    <text evidence="5">The sequence shown here is derived from an EMBL/GenBank/DDBJ whole genome shotgun (WGS) entry which is preliminary data.</text>
</comment>
<sequence length="237" mass="26986">MKEIRLLTADEVECRVQQVTAKNGAVLLLYKDARVDMRILDETFGPMNWQRHHGRDNANCVISVWDEVKNQWIEKEDTGAESQTEAAKGLASDSFKRAGFNWGIGRELYDAPFIFVPLAESEVTKNSKGKNTTYTKFSVVEMEYSRELREFVKLKIVDNKAVVRFDLSKKNKTQKAANEPPTPINQTKPAFHDENTGPQFLMCQECTVEISQRVHDYSVQKFGRPLCMDCQKAAGAK</sequence>
<feature type="region of interest" description="Disordered" evidence="4">
    <location>
        <begin position="172"/>
        <end position="191"/>
    </location>
</feature>
<dbReference type="InterPro" id="IPR041247">
    <property type="entry name" value="Rad52_fam"/>
</dbReference>
<organism evidence="5 8">
    <name type="scientific">Phascolarctobacterium faecium</name>
    <dbReference type="NCBI Taxonomy" id="33025"/>
    <lineage>
        <taxon>Bacteria</taxon>
        <taxon>Bacillati</taxon>
        <taxon>Bacillota</taxon>
        <taxon>Negativicutes</taxon>
        <taxon>Acidaminococcales</taxon>
        <taxon>Acidaminococcaceae</taxon>
        <taxon>Phascolarctobacterium</taxon>
    </lineage>
</organism>
<evidence type="ECO:0000313" key="8">
    <source>
        <dbReference type="Proteomes" id="UP000484547"/>
    </source>
</evidence>
<dbReference type="Pfam" id="PF04098">
    <property type="entry name" value="Rad52_Rad22"/>
    <property type="match status" value="1"/>
</dbReference>
<gene>
    <name evidence="5" type="ORF">GMD11_11530</name>
    <name evidence="6" type="ORF">GMD18_11400</name>
</gene>
<keyword evidence="3" id="KW-0234">DNA repair</keyword>
<evidence type="ECO:0000256" key="3">
    <source>
        <dbReference type="ARBA" id="ARBA00023204"/>
    </source>
</evidence>
<name>A0A7X2XHL4_9FIRM</name>
<dbReference type="OrthoDB" id="9805874at2"/>
<comment type="similarity">
    <text evidence="1">Belongs to the RAD52 family.</text>
</comment>
<reference evidence="7 8" key="1">
    <citation type="journal article" date="2019" name="Nat. Med.">
        <title>A library of human gut bacterial isolates paired with longitudinal multiomics data enables mechanistic microbiome research.</title>
        <authorList>
            <person name="Poyet M."/>
            <person name="Groussin M."/>
            <person name="Gibbons S.M."/>
            <person name="Avila-Pacheco J."/>
            <person name="Jiang X."/>
            <person name="Kearney S.M."/>
            <person name="Perrotta A.R."/>
            <person name="Berdy B."/>
            <person name="Zhao S."/>
            <person name="Lieberman T.D."/>
            <person name="Swanson P.K."/>
            <person name="Smith M."/>
            <person name="Roesemann S."/>
            <person name="Alexander J.E."/>
            <person name="Rich S.A."/>
            <person name="Livny J."/>
            <person name="Vlamakis H."/>
            <person name="Clish C."/>
            <person name="Bullock K."/>
            <person name="Deik A."/>
            <person name="Scott J."/>
            <person name="Pierce K.A."/>
            <person name="Xavier R.J."/>
            <person name="Alm E.J."/>
        </authorList>
    </citation>
    <scope>NUCLEOTIDE SEQUENCE [LARGE SCALE GENOMIC DNA]</scope>
    <source>
        <strain evidence="5 8">BIOML-A13</strain>
        <strain evidence="6 7">BIOML-A3</strain>
    </source>
</reference>
<keyword evidence="7" id="KW-1185">Reference proteome</keyword>
<evidence type="ECO:0000256" key="1">
    <source>
        <dbReference type="ARBA" id="ARBA00006638"/>
    </source>
</evidence>
<evidence type="ECO:0000256" key="2">
    <source>
        <dbReference type="ARBA" id="ARBA00022763"/>
    </source>
</evidence>
<dbReference type="Proteomes" id="UP000443070">
    <property type="component" value="Unassembled WGS sequence"/>
</dbReference>
<dbReference type="RefSeq" id="WP_149877525.1">
    <property type="nucleotide sequence ID" value="NZ_WNBG01000015.1"/>
</dbReference>
<dbReference type="EMBL" id="WNBW01000015">
    <property type="protein sequence ID" value="MTU04987.1"/>
    <property type="molecule type" value="Genomic_DNA"/>
</dbReference>